<evidence type="ECO:0000256" key="5">
    <source>
        <dbReference type="HAMAP-Rule" id="MF_00235"/>
    </source>
</evidence>
<dbReference type="KEGG" id="dph:EHF33_08575"/>
<reference evidence="8 9" key="1">
    <citation type="submission" date="2018-11" db="EMBL/GenBank/DDBJ databases">
        <title>Deinococcus shelandsis sp. nov., isolated from South Shetland Islands soil of Antarctica.</title>
        <authorList>
            <person name="Tian J."/>
        </authorList>
    </citation>
    <scope>NUCLEOTIDE SEQUENCE [LARGE SCALE GENOMIC DNA]</scope>
    <source>
        <strain evidence="8 9">S14-83T</strain>
    </source>
</reference>
<dbReference type="GO" id="GO:0044209">
    <property type="term" value="P:AMP salvage"/>
    <property type="evidence" value="ECO:0007669"/>
    <property type="project" value="UniProtKB-UniRule"/>
</dbReference>
<feature type="binding site" evidence="5">
    <location>
        <begin position="104"/>
        <end position="107"/>
    </location>
    <ligand>
        <name>AMP</name>
        <dbReference type="ChEBI" id="CHEBI:456215"/>
    </ligand>
</feature>
<dbReference type="Pfam" id="PF00406">
    <property type="entry name" value="ADK"/>
    <property type="match status" value="1"/>
</dbReference>
<dbReference type="Proteomes" id="UP000276417">
    <property type="component" value="Chromosome 1"/>
</dbReference>
<dbReference type="RefSeq" id="WP_124870087.1">
    <property type="nucleotide sequence ID" value="NZ_CP034183.1"/>
</dbReference>
<evidence type="ECO:0000313" key="8">
    <source>
        <dbReference type="EMBL" id="AZI42794.1"/>
    </source>
</evidence>
<evidence type="ECO:0000256" key="2">
    <source>
        <dbReference type="ARBA" id="ARBA00022727"/>
    </source>
</evidence>
<keyword evidence="5 7" id="KW-0067">ATP-binding</keyword>
<dbReference type="PANTHER" id="PTHR23359">
    <property type="entry name" value="NUCLEOTIDE KINASE"/>
    <property type="match status" value="1"/>
</dbReference>
<comment type="subcellular location">
    <subcellularLocation>
        <location evidence="5 7">Cytoplasm</location>
    </subcellularLocation>
</comment>
<evidence type="ECO:0000256" key="4">
    <source>
        <dbReference type="ARBA" id="ARBA00022777"/>
    </source>
</evidence>
<dbReference type="EC" id="2.7.4.3" evidence="5 7"/>
<dbReference type="UniPathway" id="UPA00588">
    <property type="reaction ID" value="UER00649"/>
</dbReference>
<dbReference type="InterPro" id="IPR033690">
    <property type="entry name" value="Adenylat_kinase_CS"/>
</dbReference>
<dbReference type="GO" id="GO:0005737">
    <property type="term" value="C:cytoplasm"/>
    <property type="evidence" value="ECO:0007669"/>
    <property type="project" value="UniProtKB-SubCell"/>
</dbReference>
<keyword evidence="3 5" id="KW-0547">Nucleotide-binding</keyword>
<organism evidence="8 9">
    <name type="scientific">Deinococcus psychrotolerans</name>
    <dbReference type="NCBI Taxonomy" id="2489213"/>
    <lineage>
        <taxon>Bacteria</taxon>
        <taxon>Thermotogati</taxon>
        <taxon>Deinococcota</taxon>
        <taxon>Deinococci</taxon>
        <taxon>Deinococcales</taxon>
        <taxon>Deinococcaceae</taxon>
        <taxon>Deinococcus</taxon>
    </lineage>
</organism>
<dbReference type="PROSITE" id="PS00113">
    <property type="entry name" value="ADENYLATE_KINASE"/>
    <property type="match status" value="1"/>
</dbReference>
<comment type="pathway">
    <text evidence="5">Purine metabolism; AMP biosynthesis via salvage pathway; AMP from ADP: step 1/1.</text>
</comment>
<evidence type="ECO:0000313" key="9">
    <source>
        <dbReference type="Proteomes" id="UP000276417"/>
    </source>
</evidence>
<name>A0A3G8YJV3_9DEIO</name>
<evidence type="ECO:0000256" key="1">
    <source>
        <dbReference type="ARBA" id="ARBA00022679"/>
    </source>
</evidence>
<feature type="binding site" evidence="5">
    <location>
        <position position="163"/>
    </location>
    <ligand>
        <name>AMP</name>
        <dbReference type="ChEBI" id="CHEBI:456215"/>
    </ligand>
</feature>
<gene>
    <name evidence="5" type="primary">adk</name>
    <name evidence="8" type="ORF">EHF33_08575</name>
</gene>
<dbReference type="EMBL" id="CP034183">
    <property type="protein sequence ID" value="AZI42794.1"/>
    <property type="molecule type" value="Genomic_DNA"/>
</dbReference>
<dbReference type="NCBIfam" id="NF001381">
    <property type="entry name" value="PRK00279.1-3"/>
    <property type="match status" value="1"/>
</dbReference>
<comment type="caution">
    <text evidence="5">Lacks conserved residue(s) required for the propagation of feature annotation.</text>
</comment>
<feature type="binding site" evidence="5">
    <location>
        <position position="152"/>
    </location>
    <ligand>
        <name>AMP</name>
        <dbReference type="ChEBI" id="CHEBI:456215"/>
    </ligand>
</feature>
<dbReference type="GO" id="GO:0004017">
    <property type="term" value="F:AMP kinase activity"/>
    <property type="evidence" value="ECO:0007669"/>
    <property type="project" value="UniProtKB-UniRule"/>
</dbReference>
<dbReference type="NCBIfam" id="NF011105">
    <property type="entry name" value="PRK14532.1"/>
    <property type="match status" value="1"/>
</dbReference>
<dbReference type="NCBIfam" id="NF011104">
    <property type="entry name" value="PRK14531.1"/>
    <property type="match status" value="1"/>
</dbReference>
<comment type="similarity">
    <text evidence="5 6">Belongs to the adenylate kinase family.</text>
</comment>
<dbReference type="HAMAP" id="MF_00235">
    <property type="entry name" value="Adenylate_kinase_Adk"/>
    <property type="match status" value="1"/>
</dbReference>
<feature type="binding site" evidence="5">
    <location>
        <begin position="30"/>
        <end position="35"/>
    </location>
    <ligand>
        <name>ATP</name>
        <dbReference type="ChEBI" id="CHEBI:30616"/>
    </ligand>
</feature>
<dbReference type="NCBIfam" id="NF011100">
    <property type="entry name" value="PRK14527.1"/>
    <property type="match status" value="1"/>
</dbReference>
<feature type="region of interest" description="NMP" evidence="5">
    <location>
        <begin position="50"/>
        <end position="79"/>
    </location>
</feature>
<dbReference type="Gene3D" id="3.40.50.300">
    <property type="entry name" value="P-loop containing nucleotide triphosphate hydrolases"/>
    <property type="match status" value="1"/>
</dbReference>
<comment type="subunit">
    <text evidence="5 7">Monomer.</text>
</comment>
<keyword evidence="2 5" id="KW-0545">Nucleotide biosynthesis</keyword>
<dbReference type="InterPro" id="IPR000850">
    <property type="entry name" value="Adenylat/UMP-CMP_kin"/>
</dbReference>
<feature type="binding site" evidence="5">
    <location>
        <position position="111"/>
    </location>
    <ligand>
        <name>AMP</name>
        <dbReference type="ChEBI" id="CHEBI:456215"/>
    </ligand>
</feature>
<keyword evidence="5" id="KW-0963">Cytoplasm</keyword>
<evidence type="ECO:0000256" key="3">
    <source>
        <dbReference type="ARBA" id="ARBA00022741"/>
    </source>
</evidence>
<feature type="binding site" evidence="5">
    <location>
        <position position="191"/>
    </location>
    <ligand>
        <name>ATP</name>
        <dbReference type="ChEBI" id="CHEBI:30616"/>
    </ligand>
</feature>
<dbReference type="InterPro" id="IPR027417">
    <property type="entry name" value="P-loop_NTPase"/>
</dbReference>
<keyword evidence="9" id="KW-1185">Reference proteome</keyword>
<keyword evidence="1 5" id="KW-0808">Transferase</keyword>
<keyword evidence="4 5" id="KW-0418">Kinase</keyword>
<evidence type="ECO:0000256" key="6">
    <source>
        <dbReference type="RuleBase" id="RU003330"/>
    </source>
</evidence>
<sequence>MTQNKTVQIDISGKPSQDQHQVVIFLGPPGAGKGTQAERLAFDKQLIKISTGDILRDHVERGTELGLQAAPIMKAGQLVPDHLLIALIRDRLASMDSVRVIFDGFPRTTAQAEALDGLLDELGAPISAVPLLEVPEELLIARILERGKTSERNDDEEVVARERQNVYRTQTQPLIDYYSARGQLKTINGVGSMDEVYQRLQNAIG</sequence>
<feature type="binding site" evidence="5">
    <location>
        <position position="56"/>
    </location>
    <ligand>
        <name>AMP</name>
        <dbReference type="ChEBI" id="CHEBI:456215"/>
    </ligand>
</feature>
<comment type="function">
    <text evidence="5">Catalyzes the reversible transfer of the terminal phosphate group between ATP and AMP. Plays an important role in cellular energy homeostasis and in adenine nucleotide metabolism.</text>
</comment>
<feature type="binding site" evidence="5">
    <location>
        <begin position="77"/>
        <end position="79"/>
    </location>
    <ligand>
        <name>AMP</name>
        <dbReference type="ChEBI" id="CHEBI:456215"/>
    </ligand>
</feature>
<comment type="catalytic activity">
    <reaction evidence="5 7">
        <text>AMP + ATP = 2 ADP</text>
        <dbReference type="Rhea" id="RHEA:12973"/>
        <dbReference type="ChEBI" id="CHEBI:30616"/>
        <dbReference type="ChEBI" id="CHEBI:456215"/>
        <dbReference type="ChEBI" id="CHEBI:456216"/>
        <dbReference type="EC" id="2.7.4.3"/>
    </reaction>
</comment>
<proteinExistence type="inferred from homology"/>
<accession>A0A3G8YJV3</accession>
<comment type="domain">
    <text evidence="5">Consists of three domains, a large central CORE domain and two small peripheral domains, NMPbind and LID, which undergo movements during catalysis. The LID domain closes over the site of phosphoryl transfer upon ATP binding. Assembling and dissambling the active center during each catalytic cycle provides an effective means to prevent ATP hydrolysis.</text>
</comment>
<dbReference type="SUPFAM" id="SSF52540">
    <property type="entry name" value="P-loop containing nucleoside triphosphate hydrolases"/>
    <property type="match status" value="1"/>
</dbReference>
<dbReference type="AlphaFoldDB" id="A0A3G8YJV3"/>
<protein>
    <recommendedName>
        <fullName evidence="5 7">Adenylate kinase</fullName>
        <shortName evidence="5">AK</shortName>
        <ecNumber evidence="5 7">2.7.4.3</ecNumber>
    </recommendedName>
    <alternativeName>
        <fullName evidence="5">ATP-AMP transphosphorylase</fullName>
    </alternativeName>
    <alternativeName>
        <fullName evidence="5">ATP:AMP phosphotransferase</fullName>
    </alternativeName>
    <alternativeName>
        <fullName evidence="5">Adenylate monophosphate kinase</fullName>
    </alternativeName>
</protein>
<dbReference type="CDD" id="cd01428">
    <property type="entry name" value="ADK"/>
    <property type="match status" value="1"/>
</dbReference>
<evidence type="ECO:0000256" key="7">
    <source>
        <dbReference type="RuleBase" id="RU003331"/>
    </source>
</evidence>
<feature type="binding site" evidence="5">
    <location>
        <position position="146"/>
    </location>
    <ligand>
        <name>ATP</name>
        <dbReference type="ChEBI" id="CHEBI:30616"/>
    </ligand>
</feature>
<dbReference type="PRINTS" id="PR00094">
    <property type="entry name" value="ADENYLTKNASE"/>
</dbReference>
<dbReference type="OrthoDB" id="9805030at2"/>
<dbReference type="GO" id="GO:0005524">
    <property type="term" value="F:ATP binding"/>
    <property type="evidence" value="ECO:0007669"/>
    <property type="project" value="UniProtKB-UniRule"/>
</dbReference>
<feature type="binding site" evidence="5">
    <location>
        <position position="51"/>
    </location>
    <ligand>
        <name>AMP</name>
        <dbReference type="ChEBI" id="CHEBI:456215"/>
    </ligand>
</feature>